<dbReference type="GO" id="GO:0008236">
    <property type="term" value="F:serine-type peptidase activity"/>
    <property type="evidence" value="ECO:0007669"/>
    <property type="project" value="UniProtKB-KW"/>
</dbReference>
<dbReference type="AlphaFoldDB" id="A0AAW3JRP7"/>
<evidence type="ECO:0000313" key="8">
    <source>
        <dbReference type="Proteomes" id="UP000050833"/>
    </source>
</evidence>
<evidence type="ECO:0000256" key="2">
    <source>
        <dbReference type="ARBA" id="ARBA00022670"/>
    </source>
</evidence>
<organism evidence="7 8">
    <name type="scientific">Butyribacter intestini</name>
    <dbReference type="NCBI Taxonomy" id="1703332"/>
    <lineage>
        <taxon>Bacteria</taxon>
        <taxon>Bacillati</taxon>
        <taxon>Bacillota</taxon>
        <taxon>Clostridia</taxon>
        <taxon>Lachnospirales</taxon>
        <taxon>Lachnospiraceae</taxon>
        <taxon>Butyribacter</taxon>
    </lineage>
</organism>
<dbReference type="Gene3D" id="3.90.226.10">
    <property type="entry name" value="2-enoyl-CoA Hydratase, Chain A, domain 1"/>
    <property type="match status" value="1"/>
</dbReference>
<gene>
    <name evidence="7" type="ORF">APZ18_12015</name>
</gene>
<proteinExistence type="inferred from homology"/>
<evidence type="ECO:0000313" key="7">
    <source>
        <dbReference type="EMBL" id="KQC85402.1"/>
    </source>
</evidence>
<reference evidence="7 8" key="1">
    <citation type="submission" date="2015-10" db="EMBL/GenBank/DDBJ databases">
        <title>Butyribacter intestini gen. nov., sp. nov., a butyric acid-producing bacterium of the family Lachnospiraceae isolated from the human faeces.</title>
        <authorList>
            <person name="Zou Y."/>
            <person name="Xue W."/>
            <person name="Luo G."/>
            <person name="Lv M."/>
        </authorList>
    </citation>
    <scope>NUCLEOTIDE SEQUENCE [LARGE SCALE GENOMIC DNA]</scope>
    <source>
        <strain evidence="7 8">TF01-11</strain>
    </source>
</reference>
<dbReference type="InterPro" id="IPR029045">
    <property type="entry name" value="ClpP/crotonase-like_dom_sf"/>
</dbReference>
<keyword evidence="4" id="KW-0720">Serine protease</keyword>
<keyword evidence="3" id="KW-0378">Hydrolase</keyword>
<dbReference type="PANTHER" id="PTHR42987">
    <property type="entry name" value="PEPTIDASE S49"/>
    <property type="match status" value="1"/>
</dbReference>
<dbReference type="PANTHER" id="PTHR42987:SF7">
    <property type="entry name" value="SIGNAL PEPTIDE PEPTIDASE SPPA-RELATED"/>
    <property type="match status" value="1"/>
</dbReference>
<keyword evidence="2" id="KW-0645">Protease</keyword>
<dbReference type="Proteomes" id="UP000050833">
    <property type="component" value="Unassembled WGS sequence"/>
</dbReference>
<keyword evidence="5" id="KW-0812">Transmembrane</keyword>
<dbReference type="EMBL" id="LLKB01000005">
    <property type="protein sequence ID" value="KQC85402.1"/>
    <property type="molecule type" value="Genomic_DNA"/>
</dbReference>
<sequence>MKTKQIISIVITGVVIIAVGITGVASNVIGSKLIKQNKTETSSIVKDMFSSVSGDSNIELPNKDFVGVINIEGEIGASSSNSLTSDSTYNHDFYLKYIEKMEQSDKNKGILLYVDSPGGAVYESDEMYLKLMEYKEKTKRPIWAYFASQACSGGYYISMAADKIYANRNCWTGSIGVIVSLTNCKKLYDKLGIKEIDITSGKNKAMGSQGLELTKEQRGILQSLVDEAYDQFVGIVADGRKMDKSAVKKIADGRIYSAKQAKEINLVDEVGSLKDEKKAFAKEAGFSEDITYYTPEKDSLSGMFSSIFGAVKDIVPKSDIDLAEDIVKNNGNGVLKYYAK</sequence>
<evidence type="ECO:0000256" key="3">
    <source>
        <dbReference type="ARBA" id="ARBA00022801"/>
    </source>
</evidence>
<dbReference type="InterPro" id="IPR047272">
    <property type="entry name" value="S49_SppA_C"/>
</dbReference>
<dbReference type="RefSeq" id="WP_055945260.1">
    <property type="nucleotide sequence ID" value="NZ_JAQDCV010000007.1"/>
</dbReference>
<protein>
    <submittedName>
        <fullName evidence="7">Signal peptide peptidase SppA</fullName>
    </submittedName>
</protein>
<evidence type="ECO:0000256" key="4">
    <source>
        <dbReference type="ARBA" id="ARBA00022825"/>
    </source>
</evidence>
<comment type="caution">
    <text evidence="7">The sequence shown here is derived from an EMBL/GenBank/DDBJ whole genome shotgun (WGS) entry which is preliminary data.</text>
</comment>
<dbReference type="SUPFAM" id="SSF52096">
    <property type="entry name" value="ClpP/crotonase"/>
    <property type="match status" value="1"/>
</dbReference>
<evidence type="ECO:0000259" key="6">
    <source>
        <dbReference type="Pfam" id="PF01343"/>
    </source>
</evidence>
<accession>A0AAW3JRP7</accession>
<evidence type="ECO:0000256" key="1">
    <source>
        <dbReference type="ARBA" id="ARBA00008683"/>
    </source>
</evidence>
<comment type="similarity">
    <text evidence="1">Belongs to the peptidase S49 family.</text>
</comment>
<dbReference type="GO" id="GO:0006508">
    <property type="term" value="P:proteolysis"/>
    <property type="evidence" value="ECO:0007669"/>
    <property type="project" value="UniProtKB-KW"/>
</dbReference>
<dbReference type="InterPro" id="IPR002142">
    <property type="entry name" value="Peptidase_S49"/>
</dbReference>
<feature type="transmembrane region" description="Helical" evidence="5">
    <location>
        <begin position="6"/>
        <end position="29"/>
    </location>
</feature>
<dbReference type="InterPro" id="IPR004635">
    <property type="entry name" value="Pept_S49_SppA"/>
</dbReference>
<keyword evidence="5" id="KW-1133">Transmembrane helix</keyword>
<dbReference type="CDD" id="cd07023">
    <property type="entry name" value="S49_Sppa_N_C"/>
    <property type="match status" value="1"/>
</dbReference>
<feature type="domain" description="Peptidase S49" evidence="6">
    <location>
        <begin position="136"/>
        <end position="285"/>
    </location>
</feature>
<dbReference type="Pfam" id="PF01343">
    <property type="entry name" value="Peptidase_S49"/>
    <property type="match status" value="1"/>
</dbReference>
<name>A0AAW3JRP7_9FIRM</name>
<evidence type="ECO:0000256" key="5">
    <source>
        <dbReference type="SAM" id="Phobius"/>
    </source>
</evidence>
<dbReference type="NCBIfam" id="TIGR00706">
    <property type="entry name" value="SppA_dom"/>
    <property type="match status" value="1"/>
</dbReference>
<keyword evidence="5" id="KW-0472">Membrane</keyword>
<keyword evidence="8" id="KW-1185">Reference proteome</keyword>